<name>A0A7G9W228_9CAUD</name>
<proteinExistence type="predicted"/>
<dbReference type="GeneID" id="77954817"/>
<accession>A0A7G9W228</accession>
<dbReference type="Pfam" id="PF18897">
    <property type="entry name" value="Gp3-like"/>
    <property type="match status" value="1"/>
</dbReference>
<dbReference type="KEGG" id="vg:77954817"/>
<sequence>MALKIFGDNPQTATRPKSFKDDVVGRFRSGHQINNRPAALNEWRVTTGDPEVADAVHEILGGDAPQEWAAKGEDNIEVFTASKKVEIILEGTNALRQQMVLWSRQGKLIQASDGETLTYPEEQKGQPDPDAALSFQERKQKARDGFGAEPQIEVYFRLADEPDLGIFKFQTGSWSMASDLAYNGTDDELADAVADSEENKARATLELEEVSFVAKNGPRAGQTVSYTKPVLKIKGAA</sequence>
<keyword evidence="2" id="KW-1185">Reference proteome</keyword>
<dbReference type="Proteomes" id="UP000516204">
    <property type="component" value="Segment"/>
</dbReference>
<gene>
    <name evidence="1" type="primary">30</name>
    <name evidence="1" type="ORF">SEA_TWEETY19_30</name>
</gene>
<evidence type="ECO:0000313" key="2">
    <source>
        <dbReference type="Proteomes" id="UP000516204"/>
    </source>
</evidence>
<dbReference type="RefSeq" id="YP_010678421.1">
    <property type="nucleotide sequence ID" value="NC_071035.1"/>
</dbReference>
<evidence type="ECO:0000313" key="1">
    <source>
        <dbReference type="EMBL" id="QNO12691.1"/>
    </source>
</evidence>
<reference evidence="2" key="1">
    <citation type="submission" date="2020-08" db="EMBL/GenBank/DDBJ databases">
        <authorList>
            <person name="Hillin M.J."/>
            <person name="Beth T.W."/>
            <person name="Collman T.N."/>
            <person name="Davis R.E."/>
            <person name="Dobesh B.I."/>
            <person name="Johnson A.L."/>
            <person name="Lewis B.M."/>
            <person name="Suarez T.R."/>
            <person name="Villa E.C."/>
            <person name="Walker J.R."/>
            <person name="Labonte J.M."/>
            <person name="Butela K.A."/>
            <person name="Garlena R.A."/>
            <person name="Russell D.A."/>
            <person name="Pope W.H."/>
            <person name="Jacobs-Sera D."/>
            <person name="Hatfull G.F."/>
        </authorList>
    </citation>
    <scope>NUCLEOTIDE SEQUENCE [LARGE SCALE GENOMIC DNA]</scope>
</reference>
<dbReference type="InterPro" id="IPR043991">
    <property type="entry name" value="Gp3-like"/>
</dbReference>
<organism evidence="1 2">
    <name type="scientific">Arthrobacter phage Tweety19</name>
    <dbReference type="NCBI Taxonomy" id="2768133"/>
    <lineage>
        <taxon>Viruses</taxon>
        <taxon>Duplodnaviria</taxon>
        <taxon>Heunggongvirae</taxon>
        <taxon>Uroviricota</taxon>
        <taxon>Caudoviricetes</taxon>
        <taxon>Casidaviridae</taxon>
        <taxon>Galvastonvirus</taxon>
        <taxon>Galvastonvirus tweety19</taxon>
    </lineage>
</organism>
<dbReference type="EMBL" id="MT897906">
    <property type="protein sequence ID" value="QNO12691.1"/>
    <property type="molecule type" value="Genomic_DNA"/>
</dbReference>
<protein>
    <submittedName>
        <fullName evidence="1">Recombination directionality factor</fullName>
    </submittedName>
</protein>